<reference evidence="1 2" key="1">
    <citation type="submission" date="2019-06" db="EMBL/GenBank/DDBJ databases">
        <title>Genome Sequence of the Brown Rot Fungal Pathogen Monilinia fructicola.</title>
        <authorList>
            <person name="De Miccolis Angelini R.M."/>
            <person name="Landi L."/>
            <person name="Abate D."/>
            <person name="Pollastro S."/>
            <person name="Romanazzi G."/>
            <person name="Faretra F."/>
        </authorList>
    </citation>
    <scope>NUCLEOTIDE SEQUENCE [LARGE SCALE GENOMIC DNA]</scope>
    <source>
        <strain evidence="1 2">Mfrc123</strain>
    </source>
</reference>
<organism evidence="1 2">
    <name type="scientific">Monilinia fructicola</name>
    <name type="common">Brown rot fungus</name>
    <name type="synonym">Ciboria fructicola</name>
    <dbReference type="NCBI Taxonomy" id="38448"/>
    <lineage>
        <taxon>Eukaryota</taxon>
        <taxon>Fungi</taxon>
        <taxon>Dikarya</taxon>
        <taxon>Ascomycota</taxon>
        <taxon>Pezizomycotina</taxon>
        <taxon>Leotiomycetes</taxon>
        <taxon>Helotiales</taxon>
        <taxon>Sclerotiniaceae</taxon>
        <taxon>Monilinia</taxon>
    </lineage>
</organism>
<dbReference type="EMBL" id="VICG01000006">
    <property type="protein sequence ID" value="KAA8571239.1"/>
    <property type="molecule type" value="Genomic_DNA"/>
</dbReference>
<evidence type="ECO:0000313" key="1">
    <source>
        <dbReference type="EMBL" id="KAA8571239.1"/>
    </source>
</evidence>
<evidence type="ECO:0000313" key="2">
    <source>
        <dbReference type="Proteomes" id="UP000322873"/>
    </source>
</evidence>
<keyword evidence="2" id="KW-1185">Reference proteome</keyword>
<dbReference type="AlphaFoldDB" id="A0A5M9JT48"/>
<accession>A0A5M9JT48</accession>
<proteinExistence type="predicted"/>
<protein>
    <submittedName>
        <fullName evidence="1">Uncharacterized protein</fullName>
    </submittedName>
</protein>
<dbReference type="Proteomes" id="UP000322873">
    <property type="component" value="Unassembled WGS sequence"/>
</dbReference>
<sequence length="96" mass="10607">MYDTDRKAANSLILINILSTLDNQSLKSSSLHLHAIKLYLFPKAPVKLNSALELAWLISSGQSIKRDGIQSGIFILLLGNYFNGMGIQIKIHISLP</sequence>
<name>A0A5M9JT48_MONFR</name>
<comment type="caution">
    <text evidence="1">The sequence shown here is derived from an EMBL/GenBank/DDBJ whole genome shotgun (WGS) entry which is preliminary data.</text>
</comment>
<gene>
    <name evidence="1" type="ORF">EYC84_000572</name>
</gene>